<comment type="similarity">
    <text evidence="2">Belongs to the ribose 5-phosphate isomerase family.</text>
</comment>
<dbReference type="SUPFAM" id="SSF100950">
    <property type="entry name" value="NagB/RpiA/CoA transferase-like"/>
    <property type="match status" value="1"/>
</dbReference>
<dbReference type="Gene3D" id="3.40.50.1360">
    <property type="match status" value="1"/>
</dbReference>
<accession>A0ABV0R9J1</accession>
<reference evidence="6 7" key="1">
    <citation type="submission" date="2021-06" db="EMBL/GenBank/DDBJ databases">
        <authorList>
            <person name="Palmer J.M."/>
        </authorList>
    </citation>
    <scope>NUCLEOTIDE SEQUENCE [LARGE SCALE GENOMIC DNA]</scope>
    <source>
        <strain evidence="6 7">XC_2019</strain>
        <tissue evidence="6">Muscle</tissue>
    </source>
</reference>
<evidence type="ECO:0000256" key="3">
    <source>
        <dbReference type="ARBA" id="ARBA00011959"/>
    </source>
</evidence>
<dbReference type="EMBL" id="JAHRIN010037452">
    <property type="protein sequence ID" value="MEQ2204770.1"/>
    <property type="molecule type" value="Genomic_DNA"/>
</dbReference>
<proteinExistence type="inferred from homology"/>
<protein>
    <recommendedName>
        <fullName evidence="3">ribose-5-phosphate isomerase</fullName>
        <ecNumber evidence="3">5.3.1.6</ecNumber>
    </recommendedName>
    <alternativeName>
        <fullName evidence="5">Phosphoriboisomerase</fullName>
    </alternativeName>
</protein>
<evidence type="ECO:0000256" key="1">
    <source>
        <dbReference type="ARBA" id="ARBA00004988"/>
    </source>
</evidence>
<dbReference type="PANTHER" id="PTHR11934">
    <property type="entry name" value="RIBOSE-5-PHOSPHATE ISOMERASE"/>
    <property type="match status" value="1"/>
</dbReference>
<evidence type="ECO:0000313" key="7">
    <source>
        <dbReference type="Proteomes" id="UP001434883"/>
    </source>
</evidence>
<keyword evidence="7" id="KW-1185">Reference proteome</keyword>
<dbReference type="PANTHER" id="PTHR11934:SF0">
    <property type="entry name" value="RIBOSE-5-PHOSPHATE ISOMERASE"/>
    <property type="match status" value="1"/>
</dbReference>
<gene>
    <name evidence="6" type="ORF">XENOCAPTIV_018302</name>
</gene>
<evidence type="ECO:0000256" key="2">
    <source>
        <dbReference type="ARBA" id="ARBA00008088"/>
    </source>
</evidence>
<evidence type="ECO:0000256" key="4">
    <source>
        <dbReference type="ARBA" id="ARBA00023235"/>
    </source>
</evidence>
<dbReference type="InterPro" id="IPR004788">
    <property type="entry name" value="Ribose5P_isomerase_type_A"/>
</dbReference>
<dbReference type="EC" id="5.3.1.6" evidence="3"/>
<comment type="caution">
    <text evidence="6">The sequence shown here is derived from an EMBL/GenBank/DDBJ whole genome shotgun (WGS) entry which is preliminary data.</text>
</comment>
<sequence>MNAHHANLLYYHLSNLHFKATQLSVMRTCPQMNNQVVGVGSGSTIVYAVDRLAERVRQEKLNIVCVPTSFQARQLILQHGLTLSDLERHPEVFNSVQKYFINPKGKLNVVVAHYEGFLKEPL</sequence>
<name>A0ABV0R9J1_9TELE</name>
<dbReference type="InterPro" id="IPR037171">
    <property type="entry name" value="NagB/RpiA_transferase-like"/>
</dbReference>
<evidence type="ECO:0000313" key="6">
    <source>
        <dbReference type="EMBL" id="MEQ2204770.1"/>
    </source>
</evidence>
<keyword evidence="4" id="KW-0413">Isomerase</keyword>
<evidence type="ECO:0000256" key="5">
    <source>
        <dbReference type="ARBA" id="ARBA00029734"/>
    </source>
</evidence>
<comment type="pathway">
    <text evidence="1">Carbohydrate degradation; pentose phosphate pathway; D-ribose 5-phosphate from D-ribulose 5-phosphate (non-oxidative stage): step 1/1.</text>
</comment>
<organism evidence="6 7">
    <name type="scientific">Xenoophorus captivus</name>
    <dbReference type="NCBI Taxonomy" id="1517983"/>
    <lineage>
        <taxon>Eukaryota</taxon>
        <taxon>Metazoa</taxon>
        <taxon>Chordata</taxon>
        <taxon>Craniata</taxon>
        <taxon>Vertebrata</taxon>
        <taxon>Euteleostomi</taxon>
        <taxon>Actinopterygii</taxon>
        <taxon>Neopterygii</taxon>
        <taxon>Teleostei</taxon>
        <taxon>Neoteleostei</taxon>
        <taxon>Acanthomorphata</taxon>
        <taxon>Ovalentaria</taxon>
        <taxon>Atherinomorphae</taxon>
        <taxon>Cyprinodontiformes</taxon>
        <taxon>Goodeidae</taxon>
        <taxon>Xenoophorus</taxon>
    </lineage>
</organism>
<dbReference type="Proteomes" id="UP001434883">
    <property type="component" value="Unassembled WGS sequence"/>
</dbReference>